<accession>A0ABV6SXN1</accession>
<feature type="compositionally biased region" description="Low complexity" evidence="11">
    <location>
        <begin position="20"/>
        <end position="36"/>
    </location>
</feature>
<feature type="transmembrane region" description="Helical" evidence="10">
    <location>
        <begin position="325"/>
        <end position="342"/>
    </location>
</feature>
<gene>
    <name evidence="10 12" type="primary">murJ</name>
    <name evidence="12" type="ORF">ACFFFU_10680</name>
</gene>
<feature type="transmembrane region" description="Helical" evidence="10">
    <location>
        <begin position="467"/>
        <end position="490"/>
    </location>
</feature>
<sequence>MSATIQDGPKGEGGGGAAGAAGLDPAASMPATKAAADGGGQPPAPGDGPKPRRGGGLLRSTAVFSAMTLLSRIAGFLRDALQSRVFGVSVAMDAFVIAYRIPNYLRRIFAEGSVQMAFVPVFNELRERGDPKALKDFLDAMAGALLAVVLVFAAIGMLAAPLLARMFAPGAIDDPEKLALIAGMLRITFPYLVCISLMALVASVLNSFGRFALPAVTPVLHNLVMIAAIVWASRWFAEPVKALAWGVLVAGVLQLALLWPALGRLGMRPRFRPGFHHPDVRRVAKLMVPTLFSSSVAQLNLLVGTIFASLLVTGSQTWLYLSDRLVEFPLGLFGVAIGTVILPHLSRRHAAEDGEGYGATLDWALRMALLAGVPAAVGLLLLAEPLTAVVYQGGRFTPHDTRMAALSLAAMSIGIPAFMLTKVLAPAFYARQDTKTPMRAAIITVIANVVMTIAFTTPLWLWNVPGAHGGIALATALAGIVNAWLLWRYLKRAGLARLQPGWGVFWLRMIVACAGMAATVLALIAWIGDWTAIGSLLLRAALLLAVVAAGALAYGVAMFALGLRPRDLRH</sequence>
<evidence type="ECO:0000313" key="13">
    <source>
        <dbReference type="Proteomes" id="UP001589898"/>
    </source>
</evidence>
<keyword evidence="5 10" id="KW-0573">Peptidoglycan synthesis</keyword>
<feature type="transmembrane region" description="Helical" evidence="10">
    <location>
        <begin position="137"/>
        <end position="160"/>
    </location>
</feature>
<keyword evidence="10" id="KW-0961">Cell wall biogenesis/degradation</keyword>
<evidence type="ECO:0000256" key="10">
    <source>
        <dbReference type="HAMAP-Rule" id="MF_02078"/>
    </source>
</evidence>
<feature type="transmembrane region" description="Helical" evidence="10">
    <location>
        <begin position="212"/>
        <end position="236"/>
    </location>
</feature>
<evidence type="ECO:0000256" key="11">
    <source>
        <dbReference type="SAM" id="MobiDB-lite"/>
    </source>
</evidence>
<feature type="transmembrane region" description="Helical" evidence="10">
    <location>
        <begin position="291"/>
        <end position="313"/>
    </location>
</feature>
<keyword evidence="10" id="KW-0813">Transport</keyword>
<comment type="pathway">
    <text evidence="10">Cell wall biogenesis; peptidoglycan biosynthesis.</text>
</comment>
<proteinExistence type="inferred from homology"/>
<dbReference type="Proteomes" id="UP001589898">
    <property type="component" value="Unassembled WGS sequence"/>
</dbReference>
<evidence type="ECO:0000256" key="3">
    <source>
        <dbReference type="ARBA" id="ARBA00022692"/>
    </source>
</evidence>
<comment type="caution">
    <text evidence="12">The sequence shown here is derived from an EMBL/GenBank/DDBJ whole genome shotgun (WGS) entry which is preliminary data.</text>
</comment>
<organism evidence="12 13">
    <name type="scientific">Luteimonas padinae</name>
    <dbReference type="NCBI Taxonomy" id="1714359"/>
    <lineage>
        <taxon>Bacteria</taxon>
        <taxon>Pseudomonadati</taxon>
        <taxon>Pseudomonadota</taxon>
        <taxon>Gammaproteobacteria</taxon>
        <taxon>Lysobacterales</taxon>
        <taxon>Lysobacteraceae</taxon>
        <taxon>Luteimonas</taxon>
    </lineage>
</organism>
<feature type="transmembrane region" description="Helical" evidence="10">
    <location>
        <begin position="502"/>
        <end position="528"/>
    </location>
</feature>
<keyword evidence="3 10" id="KW-0812">Transmembrane</keyword>
<keyword evidence="6 10" id="KW-1133">Transmembrane helix</keyword>
<keyword evidence="7 10" id="KW-0472">Membrane</keyword>
<dbReference type="Pfam" id="PF03023">
    <property type="entry name" value="MurJ"/>
    <property type="match status" value="1"/>
</dbReference>
<keyword evidence="4 10" id="KW-0133">Cell shape</keyword>
<dbReference type="CDD" id="cd13123">
    <property type="entry name" value="MATE_MurJ_like"/>
    <property type="match status" value="1"/>
</dbReference>
<dbReference type="PANTHER" id="PTHR47019:SF1">
    <property type="entry name" value="LIPID II FLIPPASE MURJ"/>
    <property type="match status" value="1"/>
</dbReference>
<reference evidence="12 13" key="1">
    <citation type="submission" date="2024-09" db="EMBL/GenBank/DDBJ databases">
        <authorList>
            <person name="Sun Q."/>
            <person name="Mori K."/>
        </authorList>
    </citation>
    <scope>NUCLEOTIDE SEQUENCE [LARGE SCALE GENOMIC DNA]</scope>
    <source>
        <strain evidence="12 13">KCTC 52403</strain>
    </source>
</reference>
<feature type="transmembrane region" description="Helical" evidence="10">
    <location>
        <begin position="242"/>
        <end position="262"/>
    </location>
</feature>
<feature type="transmembrane region" description="Helical" evidence="10">
    <location>
        <begin position="540"/>
        <end position="563"/>
    </location>
</feature>
<dbReference type="HAMAP" id="MF_02078">
    <property type="entry name" value="MurJ_MviN"/>
    <property type="match status" value="1"/>
</dbReference>
<name>A0ABV6SXN1_9GAMM</name>
<dbReference type="InterPro" id="IPR004268">
    <property type="entry name" value="MurJ"/>
</dbReference>
<keyword evidence="13" id="KW-1185">Reference proteome</keyword>
<feature type="transmembrane region" description="Helical" evidence="10">
    <location>
        <begin position="403"/>
        <end position="429"/>
    </location>
</feature>
<evidence type="ECO:0000256" key="5">
    <source>
        <dbReference type="ARBA" id="ARBA00022984"/>
    </source>
</evidence>
<feature type="transmembrane region" description="Helical" evidence="10">
    <location>
        <begin position="363"/>
        <end position="383"/>
    </location>
</feature>
<feature type="transmembrane region" description="Helical" evidence="10">
    <location>
        <begin position="441"/>
        <end position="461"/>
    </location>
</feature>
<evidence type="ECO:0000256" key="1">
    <source>
        <dbReference type="ARBA" id="ARBA00004651"/>
    </source>
</evidence>
<evidence type="ECO:0000256" key="2">
    <source>
        <dbReference type="ARBA" id="ARBA00022475"/>
    </source>
</evidence>
<evidence type="ECO:0000256" key="7">
    <source>
        <dbReference type="ARBA" id="ARBA00023136"/>
    </source>
</evidence>
<dbReference type="InterPro" id="IPR051050">
    <property type="entry name" value="Lipid_II_flippase_MurJ/MviN"/>
</dbReference>
<evidence type="ECO:0000256" key="4">
    <source>
        <dbReference type="ARBA" id="ARBA00022960"/>
    </source>
</evidence>
<evidence type="ECO:0000256" key="9">
    <source>
        <dbReference type="ARBA" id="ARBA00061532"/>
    </source>
</evidence>
<evidence type="ECO:0000313" key="12">
    <source>
        <dbReference type="EMBL" id="MFC0718207.1"/>
    </source>
</evidence>
<dbReference type="PANTHER" id="PTHR47019">
    <property type="entry name" value="LIPID II FLIPPASE MURJ"/>
    <property type="match status" value="1"/>
</dbReference>
<dbReference type="EMBL" id="JBHLTF010000031">
    <property type="protein sequence ID" value="MFC0718207.1"/>
    <property type="molecule type" value="Genomic_DNA"/>
</dbReference>
<comment type="function">
    <text evidence="8 10">Involved in peptidoglycan biosynthesis. Transports lipid-linked peptidoglycan precursors from the inner to the outer leaflet of the cytoplasmic membrane.</text>
</comment>
<comment type="subcellular location">
    <subcellularLocation>
        <location evidence="10">Cell inner membrane</location>
        <topology evidence="10">Multi-pass membrane protein</topology>
    </subcellularLocation>
    <subcellularLocation>
        <location evidence="1">Cell membrane</location>
        <topology evidence="1">Multi-pass membrane protein</topology>
    </subcellularLocation>
</comment>
<keyword evidence="2 10" id="KW-1003">Cell membrane</keyword>
<dbReference type="PRINTS" id="PR01806">
    <property type="entry name" value="VIRFACTRMVIN"/>
</dbReference>
<feature type="transmembrane region" description="Helical" evidence="10">
    <location>
        <begin position="180"/>
        <end position="205"/>
    </location>
</feature>
<dbReference type="RefSeq" id="WP_229822974.1">
    <property type="nucleotide sequence ID" value="NZ_BMZT01000001.1"/>
</dbReference>
<dbReference type="NCBIfam" id="TIGR01695">
    <property type="entry name" value="murJ_mviN"/>
    <property type="match status" value="1"/>
</dbReference>
<evidence type="ECO:0000256" key="8">
    <source>
        <dbReference type="ARBA" id="ARBA00060041"/>
    </source>
</evidence>
<comment type="similarity">
    <text evidence="9 10">Belongs to the MurJ/MviN family.</text>
</comment>
<evidence type="ECO:0000256" key="6">
    <source>
        <dbReference type="ARBA" id="ARBA00022989"/>
    </source>
</evidence>
<protein>
    <recommendedName>
        <fullName evidence="10">Probable lipid II flippase MurJ</fullName>
    </recommendedName>
</protein>
<feature type="region of interest" description="Disordered" evidence="11">
    <location>
        <begin position="1"/>
        <end position="55"/>
    </location>
</feature>
<keyword evidence="10" id="KW-0997">Cell inner membrane</keyword>